<dbReference type="Proteomes" id="UP000629287">
    <property type="component" value="Unassembled WGS sequence"/>
</dbReference>
<evidence type="ECO:0000313" key="4">
    <source>
        <dbReference type="Proteomes" id="UP000629287"/>
    </source>
</evidence>
<gene>
    <name evidence="3" type="ORF">H4687_000247</name>
</gene>
<dbReference type="EMBL" id="JADBGF010000001">
    <property type="protein sequence ID" value="MBE1594118.1"/>
    <property type="molecule type" value="Genomic_DNA"/>
</dbReference>
<evidence type="ECO:0000259" key="2">
    <source>
        <dbReference type="Pfam" id="PF12172"/>
    </source>
</evidence>
<dbReference type="InterPro" id="IPR012340">
    <property type="entry name" value="NA-bd_OB-fold"/>
</dbReference>
<accession>A0A8I0NV37</accession>
<protein>
    <submittedName>
        <fullName evidence="3">Putative OB-fold protein</fullName>
    </submittedName>
</protein>
<feature type="domain" description="ChsH2 rubredoxin-like zinc ribbon" evidence="2">
    <location>
        <begin position="26"/>
        <end position="59"/>
    </location>
</feature>
<dbReference type="GeneID" id="86824931"/>
<dbReference type="Gene3D" id="6.10.30.10">
    <property type="match status" value="1"/>
</dbReference>
<feature type="domain" description="ChsH2 C-terminal OB-fold" evidence="1">
    <location>
        <begin position="63"/>
        <end position="126"/>
    </location>
</feature>
<dbReference type="OrthoDB" id="3182121at2"/>
<name>A0A8I0NV37_9ACTN</name>
<dbReference type="SUPFAM" id="SSF50249">
    <property type="entry name" value="Nucleic acid-binding proteins"/>
    <property type="match status" value="1"/>
</dbReference>
<dbReference type="PANTHER" id="PTHR34075">
    <property type="entry name" value="BLR3430 PROTEIN"/>
    <property type="match status" value="1"/>
</dbReference>
<comment type="caution">
    <text evidence="3">The sequence shown here is derived from an EMBL/GenBank/DDBJ whole genome shotgun (WGS) entry which is preliminary data.</text>
</comment>
<dbReference type="Pfam" id="PF12172">
    <property type="entry name" value="zf-ChsH2"/>
    <property type="match status" value="1"/>
</dbReference>
<organism evidence="3 4">
    <name type="scientific">Streptomyces stelliscabiei</name>
    <dbReference type="NCBI Taxonomy" id="146820"/>
    <lineage>
        <taxon>Bacteria</taxon>
        <taxon>Bacillati</taxon>
        <taxon>Actinomycetota</taxon>
        <taxon>Actinomycetes</taxon>
        <taxon>Kitasatosporales</taxon>
        <taxon>Streptomycetaceae</taxon>
        <taxon>Streptomyces</taxon>
    </lineage>
</organism>
<dbReference type="PANTHER" id="PTHR34075:SF5">
    <property type="entry name" value="BLR3430 PROTEIN"/>
    <property type="match status" value="1"/>
</dbReference>
<evidence type="ECO:0000313" key="3">
    <source>
        <dbReference type="EMBL" id="MBE1594118.1"/>
    </source>
</evidence>
<dbReference type="InterPro" id="IPR002878">
    <property type="entry name" value="ChsH2_C"/>
</dbReference>
<proteinExistence type="predicted"/>
<reference evidence="3 4" key="1">
    <citation type="submission" date="2020-10" db="EMBL/GenBank/DDBJ databases">
        <title>Sequencing the genomes of 1000 actinobacteria strains.</title>
        <authorList>
            <person name="Klenk H.-P."/>
        </authorList>
    </citation>
    <scope>NUCLEOTIDE SEQUENCE [LARGE SCALE GENOMIC DNA]</scope>
    <source>
        <strain evidence="3 4">DSM 41803</strain>
    </source>
</reference>
<dbReference type="InterPro" id="IPR052513">
    <property type="entry name" value="Thioester_dehydratase-like"/>
</dbReference>
<sequence length="141" mass="15576">MTYAPTSNATPQNLPDVTDPATAAFWEAAREHRLLAQSCGACGDLRYPATEICPRCWSDSQSWVPIAPTGELYTYVVYHRALDPSMKDEIPYVVGRVLTDDGVVFTVRLDLEPDEARVGMRLVASWNDVTDAVSLLRFAAP</sequence>
<dbReference type="AlphaFoldDB" id="A0A8I0NV37"/>
<evidence type="ECO:0000259" key="1">
    <source>
        <dbReference type="Pfam" id="PF01796"/>
    </source>
</evidence>
<dbReference type="InterPro" id="IPR022002">
    <property type="entry name" value="ChsH2_Znr"/>
</dbReference>
<dbReference type="RefSeq" id="WP_046915451.1">
    <property type="nucleotide sequence ID" value="NZ_JADBGF010000001.1"/>
</dbReference>
<dbReference type="Pfam" id="PF01796">
    <property type="entry name" value="OB_ChsH2_C"/>
    <property type="match status" value="1"/>
</dbReference>
<keyword evidence="4" id="KW-1185">Reference proteome</keyword>